<accession>A0A8J2WBS5</accession>
<name>A0A8J2WBS5_9CRUS</name>
<keyword evidence="3" id="KW-1185">Reference proteome</keyword>
<dbReference type="EMBL" id="CAKKLH010000035">
    <property type="protein sequence ID" value="CAH0100335.1"/>
    <property type="molecule type" value="Genomic_DNA"/>
</dbReference>
<reference evidence="2" key="1">
    <citation type="submission" date="2021-11" db="EMBL/GenBank/DDBJ databases">
        <authorList>
            <person name="Schell T."/>
        </authorList>
    </citation>
    <scope>NUCLEOTIDE SEQUENCE</scope>
    <source>
        <strain evidence="2">M5</strain>
    </source>
</reference>
<dbReference type="InterPro" id="IPR021109">
    <property type="entry name" value="Peptidase_aspartic_dom_sf"/>
</dbReference>
<dbReference type="AlphaFoldDB" id="A0A8J2WBS5"/>
<dbReference type="PANTHER" id="PTHR36943">
    <property type="entry name" value="CCHC-TYPE DOMAIN-CONTAINING PROTEIN"/>
    <property type="match status" value="1"/>
</dbReference>
<feature type="region of interest" description="Disordered" evidence="1">
    <location>
        <begin position="269"/>
        <end position="298"/>
    </location>
</feature>
<protein>
    <recommendedName>
        <fullName evidence="4">Peptidase A2 domain-containing protein</fullName>
    </recommendedName>
</protein>
<dbReference type="Proteomes" id="UP000789390">
    <property type="component" value="Unassembled WGS sequence"/>
</dbReference>
<sequence>MTEVVTGSHSNQPHSAVYRALPTYLLSIMINGKPVIMKIDSGCHDTIIGMLVWQEIGQPQLEPVPYKRYSATGAEVVLIGQFIAHIEFSGKIFNLPIVVSNQTDTRNLIGRRWLPTLTLDWNDVFHCTSFHRTLKKQTERQRQLELQMAQSRTFPFYIKIKVKDCNIVMMFDTGATQSKISLSDWEKIGKPELKPTDISIRDTSNTIMPLAGRCMLDCEYNGQKAILPVLVSNGKHAYSVIGTDWFKQIRFDFNKIFNNLIFKQTAGLKTTQPTQEQTKRPLHPPSLPIQTDADQRQR</sequence>
<dbReference type="OrthoDB" id="10069580at2759"/>
<evidence type="ECO:0000256" key="1">
    <source>
        <dbReference type="SAM" id="MobiDB-lite"/>
    </source>
</evidence>
<evidence type="ECO:0008006" key="4">
    <source>
        <dbReference type="Google" id="ProtNLM"/>
    </source>
</evidence>
<dbReference type="Gene3D" id="2.40.70.10">
    <property type="entry name" value="Acid Proteases"/>
    <property type="match status" value="2"/>
</dbReference>
<gene>
    <name evidence="2" type="ORF">DGAL_LOCUS2557</name>
</gene>
<dbReference type="SUPFAM" id="SSF50630">
    <property type="entry name" value="Acid proteases"/>
    <property type="match status" value="2"/>
</dbReference>
<evidence type="ECO:0000313" key="3">
    <source>
        <dbReference type="Proteomes" id="UP000789390"/>
    </source>
</evidence>
<dbReference type="PANTHER" id="PTHR36943:SF1">
    <property type="entry name" value="CCHC-TYPE DOMAIN-CONTAINING PROTEIN"/>
    <property type="match status" value="1"/>
</dbReference>
<comment type="caution">
    <text evidence="2">The sequence shown here is derived from an EMBL/GenBank/DDBJ whole genome shotgun (WGS) entry which is preliminary data.</text>
</comment>
<proteinExistence type="predicted"/>
<organism evidence="2 3">
    <name type="scientific">Daphnia galeata</name>
    <dbReference type="NCBI Taxonomy" id="27404"/>
    <lineage>
        <taxon>Eukaryota</taxon>
        <taxon>Metazoa</taxon>
        <taxon>Ecdysozoa</taxon>
        <taxon>Arthropoda</taxon>
        <taxon>Crustacea</taxon>
        <taxon>Branchiopoda</taxon>
        <taxon>Diplostraca</taxon>
        <taxon>Cladocera</taxon>
        <taxon>Anomopoda</taxon>
        <taxon>Daphniidae</taxon>
        <taxon>Daphnia</taxon>
    </lineage>
</organism>
<evidence type="ECO:0000313" key="2">
    <source>
        <dbReference type="EMBL" id="CAH0100335.1"/>
    </source>
</evidence>